<dbReference type="CDD" id="cd08544">
    <property type="entry name" value="Reeler"/>
    <property type="match status" value="1"/>
</dbReference>
<organism evidence="3 4">
    <name type="scientific">Diabrotica balteata</name>
    <name type="common">Banded cucumber beetle</name>
    <dbReference type="NCBI Taxonomy" id="107213"/>
    <lineage>
        <taxon>Eukaryota</taxon>
        <taxon>Metazoa</taxon>
        <taxon>Ecdysozoa</taxon>
        <taxon>Arthropoda</taxon>
        <taxon>Hexapoda</taxon>
        <taxon>Insecta</taxon>
        <taxon>Pterygota</taxon>
        <taxon>Neoptera</taxon>
        <taxon>Endopterygota</taxon>
        <taxon>Coleoptera</taxon>
        <taxon>Polyphaga</taxon>
        <taxon>Cucujiformia</taxon>
        <taxon>Chrysomeloidea</taxon>
        <taxon>Chrysomelidae</taxon>
        <taxon>Galerucinae</taxon>
        <taxon>Diabroticina</taxon>
        <taxon>Diabroticites</taxon>
        <taxon>Diabrotica</taxon>
    </lineage>
</organism>
<dbReference type="PANTHER" id="PTHR45828">
    <property type="entry name" value="CYTOCHROME B561/FERRIC REDUCTASE TRANSMEMBRANE"/>
    <property type="match status" value="1"/>
</dbReference>
<dbReference type="AlphaFoldDB" id="A0A9N9TCC9"/>
<gene>
    <name evidence="3" type="ORF">DIABBA_LOCUS12765</name>
</gene>
<evidence type="ECO:0000313" key="4">
    <source>
        <dbReference type="Proteomes" id="UP001153709"/>
    </source>
</evidence>
<accession>A0A9N9TCC9</accession>
<dbReference type="Proteomes" id="UP001153709">
    <property type="component" value="Chromosome 8"/>
</dbReference>
<protein>
    <recommendedName>
        <fullName evidence="2">Reelin domain-containing protein</fullName>
    </recommendedName>
</protein>
<dbReference type="GO" id="GO:0016020">
    <property type="term" value="C:membrane"/>
    <property type="evidence" value="ECO:0007669"/>
    <property type="project" value="TreeGrafter"/>
</dbReference>
<dbReference type="OrthoDB" id="2419613at2759"/>
<evidence type="ECO:0000256" key="1">
    <source>
        <dbReference type="SAM" id="SignalP"/>
    </source>
</evidence>
<feature type="domain" description="Reelin" evidence="2">
    <location>
        <begin position="13"/>
        <end position="159"/>
    </location>
</feature>
<dbReference type="InterPro" id="IPR051237">
    <property type="entry name" value="Ferric-chelate_Red/DefProt"/>
</dbReference>
<dbReference type="InterPro" id="IPR042307">
    <property type="entry name" value="Reeler_sf"/>
</dbReference>
<feature type="signal peptide" evidence="1">
    <location>
        <begin position="1"/>
        <end position="18"/>
    </location>
</feature>
<proteinExistence type="predicted"/>
<name>A0A9N9TCC9_DIABA</name>
<reference evidence="3" key="1">
    <citation type="submission" date="2022-01" db="EMBL/GenBank/DDBJ databases">
        <authorList>
            <person name="King R."/>
        </authorList>
    </citation>
    <scope>NUCLEOTIDE SEQUENCE</scope>
</reference>
<evidence type="ECO:0000313" key="3">
    <source>
        <dbReference type="EMBL" id="CAG9840066.1"/>
    </source>
</evidence>
<keyword evidence="4" id="KW-1185">Reference proteome</keyword>
<feature type="chain" id="PRO_5040292359" description="Reelin domain-containing protein" evidence="1">
    <location>
        <begin position="19"/>
        <end position="159"/>
    </location>
</feature>
<dbReference type="PROSITE" id="PS51019">
    <property type="entry name" value="REELIN"/>
    <property type="match status" value="1"/>
</dbReference>
<dbReference type="InterPro" id="IPR002861">
    <property type="entry name" value="Reeler_dom"/>
</dbReference>
<keyword evidence="1" id="KW-0732">Signal</keyword>
<sequence length="159" mass="17490">MYRIGVMVVFSLVLEANCFPDGAPVDACVKPRVNQPYHGQARPQSPETNPFQVLQSEADYGPGTQITVTIQGVSNFKGFLIQARDVASNEWIGSWIETPNTKIHSECSAITHADPKPKQSATLVWQAPQNTRGGEVYFTGTVLKEYSEFWSNLVSQVGS</sequence>
<dbReference type="PANTHER" id="PTHR45828:SF40">
    <property type="entry name" value="REELIN DOMAIN-CONTAINING PROTEIN"/>
    <property type="match status" value="1"/>
</dbReference>
<dbReference type="EMBL" id="OU898283">
    <property type="protein sequence ID" value="CAG9840066.1"/>
    <property type="molecule type" value="Genomic_DNA"/>
</dbReference>
<dbReference type="Pfam" id="PF02014">
    <property type="entry name" value="Reeler"/>
    <property type="match status" value="1"/>
</dbReference>
<dbReference type="Gene3D" id="2.60.40.4060">
    <property type="entry name" value="Reeler domain"/>
    <property type="match status" value="1"/>
</dbReference>
<evidence type="ECO:0000259" key="2">
    <source>
        <dbReference type="PROSITE" id="PS51019"/>
    </source>
</evidence>